<proteinExistence type="predicted"/>
<dbReference type="AlphaFoldDB" id="A0A0L0T488"/>
<feature type="region of interest" description="Disordered" evidence="1">
    <location>
        <begin position="26"/>
        <end position="55"/>
    </location>
</feature>
<gene>
    <name evidence="3" type="ORF">AMAG_19920</name>
</gene>
<dbReference type="VEuPathDB" id="FungiDB:AMAG_19920"/>
<evidence type="ECO:0000313" key="3">
    <source>
        <dbReference type="EMBL" id="KNE69384.1"/>
    </source>
</evidence>
<keyword evidence="4" id="KW-1185">Reference proteome</keyword>
<feature type="chain" id="PRO_5005548463" evidence="2">
    <location>
        <begin position="19"/>
        <end position="55"/>
    </location>
</feature>
<reference evidence="4" key="2">
    <citation type="submission" date="2009-11" db="EMBL/GenBank/DDBJ databases">
        <title>The Genome Sequence of Allomyces macrogynus strain ATCC 38327.</title>
        <authorList>
            <consortium name="The Broad Institute Genome Sequencing Platform"/>
            <person name="Russ C."/>
            <person name="Cuomo C."/>
            <person name="Shea T."/>
            <person name="Young S.K."/>
            <person name="Zeng Q."/>
            <person name="Koehrsen M."/>
            <person name="Haas B."/>
            <person name="Borodovsky M."/>
            <person name="Guigo R."/>
            <person name="Alvarado L."/>
            <person name="Berlin A."/>
            <person name="Borenstein D."/>
            <person name="Chen Z."/>
            <person name="Engels R."/>
            <person name="Freedman E."/>
            <person name="Gellesch M."/>
            <person name="Goldberg J."/>
            <person name="Griggs A."/>
            <person name="Gujja S."/>
            <person name="Heiman D."/>
            <person name="Hepburn T."/>
            <person name="Howarth C."/>
            <person name="Jen D."/>
            <person name="Larson L."/>
            <person name="Lewis B."/>
            <person name="Mehta T."/>
            <person name="Park D."/>
            <person name="Pearson M."/>
            <person name="Roberts A."/>
            <person name="Saif S."/>
            <person name="Shenoy N."/>
            <person name="Sisk P."/>
            <person name="Stolte C."/>
            <person name="Sykes S."/>
            <person name="Walk T."/>
            <person name="White J."/>
            <person name="Yandava C."/>
            <person name="Burger G."/>
            <person name="Gray M.W."/>
            <person name="Holland P.W.H."/>
            <person name="King N."/>
            <person name="Lang F.B.F."/>
            <person name="Roger A.J."/>
            <person name="Ruiz-Trillo I."/>
            <person name="Lander E."/>
            <person name="Nusbaum C."/>
        </authorList>
    </citation>
    <scope>NUCLEOTIDE SEQUENCE [LARGE SCALE GENOMIC DNA]</scope>
    <source>
        <strain evidence="4">ATCC 38327</strain>
    </source>
</reference>
<organism evidence="3 4">
    <name type="scientific">Allomyces macrogynus (strain ATCC 38327)</name>
    <name type="common">Allomyces javanicus var. macrogynus</name>
    <dbReference type="NCBI Taxonomy" id="578462"/>
    <lineage>
        <taxon>Eukaryota</taxon>
        <taxon>Fungi</taxon>
        <taxon>Fungi incertae sedis</taxon>
        <taxon>Blastocladiomycota</taxon>
        <taxon>Blastocladiomycetes</taxon>
        <taxon>Blastocladiales</taxon>
        <taxon>Blastocladiaceae</taxon>
        <taxon>Allomyces</taxon>
    </lineage>
</organism>
<protein>
    <submittedName>
        <fullName evidence="3">Uncharacterized protein</fullName>
    </submittedName>
</protein>
<dbReference type="Proteomes" id="UP000054350">
    <property type="component" value="Unassembled WGS sequence"/>
</dbReference>
<accession>A0A0L0T488</accession>
<dbReference type="EMBL" id="GG745360">
    <property type="protein sequence ID" value="KNE69384.1"/>
    <property type="molecule type" value="Genomic_DNA"/>
</dbReference>
<feature type="signal peptide" evidence="2">
    <location>
        <begin position="1"/>
        <end position="18"/>
    </location>
</feature>
<feature type="non-terminal residue" evidence="3">
    <location>
        <position position="55"/>
    </location>
</feature>
<evidence type="ECO:0000256" key="2">
    <source>
        <dbReference type="SAM" id="SignalP"/>
    </source>
</evidence>
<sequence>MTHLRNFLLSLARGTGLALTAGTSAAAHNQASSPSASAPSDTAVAARDPMPVVAS</sequence>
<reference evidence="3 4" key="1">
    <citation type="submission" date="2009-11" db="EMBL/GenBank/DDBJ databases">
        <title>Annotation of Allomyces macrogynus ATCC 38327.</title>
        <authorList>
            <consortium name="The Broad Institute Genome Sequencing Platform"/>
            <person name="Russ C."/>
            <person name="Cuomo C."/>
            <person name="Burger G."/>
            <person name="Gray M.W."/>
            <person name="Holland P.W.H."/>
            <person name="King N."/>
            <person name="Lang F.B.F."/>
            <person name="Roger A.J."/>
            <person name="Ruiz-Trillo I."/>
            <person name="Young S.K."/>
            <person name="Zeng Q."/>
            <person name="Gargeya S."/>
            <person name="Fitzgerald M."/>
            <person name="Haas B."/>
            <person name="Abouelleil A."/>
            <person name="Alvarado L."/>
            <person name="Arachchi H.M."/>
            <person name="Berlin A."/>
            <person name="Chapman S.B."/>
            <person name="Gearin G."/>
            <person name="Goldberg J."/>
            <person name="Griggs A."/>
            <person name="Gujja S."/>
            <person name="Hansen M."/>
            <person name="Heiman D."/>
            <person name="Howarth C."/>
            <person name="Larimer J."/>
            <person name="Lui A."/>
            <person name="MacDonald P.J.P."/>
            <person name="McCowen C."/>
            <person name="Montmayeur A."/>
            <person name="Murphy C."/>
            <person name="Neiman D."/>
            <person name="Pearson M."/>
            <person name="Priest M."/>
            <person name="Roberts A."/>
            <person name="Saif S."/>
            <person name="Shea T."/>
            <person name="Sisk P."/>
            <person name="Stolte C."/>
            <person name="Sykes S."/>
            <person name="Wortman J."/>
            <person name="Nusbaum C."/>
            <person name="Birren B."/>
        </authorList>
    </citation>
    <scope>NUCLEOTIDE SEQUENCE [LARGE SCALE GENOMIC DNA]</scope>
    <source>
        <strain evidence="3 4">ATCC 38327</strain>
    </source>
</reference>
<evidence type="ECO:0000313" key="4">
    <source>
        <dbReference type="Proteomes" id="UP000054350"/>
    </source>
</evidence>
<name>A0A0L0T488_ALLM3</name>
<feature type="compositionally biased region" description="Low complexity" evidence="1">
    <location>
        <begin position="26"/>
        <end position="46"/>
    </location>
</feature>
<keyword evidence="2" id="KW-0732">Signal</keyword>
<evidence type="ECO:0000256" key="1">
    <source>
        <dbReference type="SAM" id="MobiDB-lite"/>
    </source>
</evidence>